<accession>A0A5N6KA38</accession>
<evidence type="ECO:0000313" key="1">
    <source>
        <dbReference type="EMBL" id="KAB8300028.1"/>
    </source>
</evidence>
<comment type="caution">
    <text evidence="1">The sequence shown here is derived from an EMBL/GenBank/DDBJ whole genome shotgun (WGS) entry which is preliminary data.</text>
</comment>
<evidence type="ECO:0000313" key="2">
    <source>
        <dbReference type="Proteomes" id="UP000326757"/>
    </source>
</evidence>
<organism evidence="1 2">
    <name type="scientific">Monilinia laxa</name>
    <name type="common">Brown rot fungus</name>
    <name type="synonym">Sclerotinia laxa</name>
    <dbReference type="NCBI Taxonomy" id="61186"/>
    <lineage>
        <taxon>Eukaryota</taxon>
        <taxon>Fungi</taxon>
        <taxon>Dikarya</taxon>
        <taxon>Ascomycota</taxon>
        <taxon>Pezizomycotina</taxon>
        <taxon>Leotiomycetes</taxon>
        <taxon>Helotiales</taxon>
        <taxon>Sclerotiniaceae</taxon>
        <taxon>Monilinia</taxon>
    </lineage>
</organism>
<dbReference type="AlphaFoldDB" id="A0A5N6KA38"/>
<name>A0A5N6KA38_MONLA</name>
<keyword evidence="2" id="KW-1185">Reference proteome</keyword>
<dbReference type="Proteomes" id="UP000326757">
    <property type="component" value="Unassembled WGS sequence"/>
</dbReference>
<sequence length="126" mass="13629">MAWHGMAWHRIVSPFHPNNKQQTTYEYNLSLFPSPSNPTQPNARQHATQTYLKFLQNSPSSNKAGVEGGAGVGGGGGAHVWVGVVDGSGALFWIVRWVGCLVCVCGYRLELTVGDVCTVEDGLIDR</sequence>
<gene>
    <name evidence="1" type="ORF">EYC80_000267</name>
</gene>
<protein>
    <submittedName>
        <fullName evidence="1">Uncharacterized protein</fullName>
    </submittedName>
</protein>
<reference evidence="1 2" key="1">
    <citation type="submission" date="2019-06" db="EMBL/GenBank/DDBJ databases">
        <title>Genome Sequence of the Brown Rot Fungal Pathogen Monilinia laxa.</title>
        <authorList>
            <person name="De Miccolis Angelini R.M."/>
            <person name="Landi L."/>
            <person name="Abate D."/>
            <person name="Pollastro S."/>
            <person name="Romanazzi G."/>
            <person name="Faretra F."/>
        </authorList>
    </citation>
    <scope>NUCLEOTIDE SEQUENCE [LARGE SCALE GENOMIC DNA]</scope>
    <source>
        <strain evidence="1 2">Mlax316</strain>
    </source>
</reference>
<dbReference type="EMBL" id="VIGI01000005">
    <property type="protein sequence ID" value="KAB8300028.1"/>
    <property type="molecule type" value="Genomic_DNA"/>
</dbReference>
<proteinExistence type="predicted"/>